<sequence length="117" mass="12932">MSGEENHRAGRPRHYFRWPSSSSISPCHQEAVADWGRLEKEVGEVSPEGPSLVADYRFPSFDQRVGRPHPCSIAGRARRGCPLVWWCRRPALLSAFLPSGSSSKKNKKRGGGGQSSI</sequence>
<protein>
    <submittedName>
        <fullName evidence="2">Uncharacterized protein</fullName>
    </submittedName>
</protein>
<reference evidence="2 3" key="1">
    <citation type="submission" date="2018-06" db="EMBL/GenBank/DDBJ databases">
        <title>The Genome of Cuscuta australis (Dodder) Provides Insight into the Evolution of Plant Parasitism.</title>
        <authorList>
            <person name="Liu H."/>
        </authorList>
    </citation>
    <scope>NUCLEOTIDE SEQUENCE [LARGE SCALE GENOMIC DNA]</scope>
    <source>
        <strain evidence="3">cv. Yunnan</strain>
        <tissue evidence="2">Vines</tissue>
    </source>
</reference>
<dbReference type="Proteomes" id="UP000249390">
    <property type="component" value="Unassembled WGS sequence"/>
</dbReference>
<organism evidence="2 3">
    <name type="scientific">Cuscuta australis</name>
    <dbReference type="NCBI Taxonomy" id="267555"/>
    <lineage>
        <taxon>Eukaryota</taxon>
        <taxon>Viridiplantae</taxon>
        <taxon>Streptophyta</taxon>
        <taxon>Embryophyta</taxon>
        <taxon>Tracheophyta</taxon>
        <taxon>Spermatophyta</taxon>
        <taxon>Magnoliopsida</taxon>
        <taxon>eudicotyledons</taxon>
        <taxon>Gunneridae</taxon>
        <taxon>Pentapetalae</taxon>
        <taxon>asterids</taxon>
        <taxon>lamiids</taxon>
        <taxon>Solanales</taxon>
        <taxon>Convolvulaceae</taxon>
        <taxon>Cuscuteae</taxon>
        <taxon>Cuscuta</taxon>
        <taxon>Cuscuta subgen. Grammica</taxon>
        <taxon>Cuscuta sect. Cleistogrammica</taxon>
    </lineage>
</organism>
<keyword evidence="3" id="KW-1185">Reference proteome</keyword>
<evidence type="ECO:0000313" key="3">
    <source>
        <dbReference type="Proteomes" id="UP000249390"/>
    </source>
</evidence>
<comment type="caution">
    <text evidence="2">The sequence shown here is derived from an EMBL/GenBank/DDBJ whole genome shotgun (WGS) entry which is preliminary data.</text>
</comment>
<gene>
    <name evidence="2" type="ORF">DM860_014996</name>
</gene>
<evidence type="ECO:0000256" key="1">
    <source>
        <dbReference type="SAM" id="MobiDB-lite"/>
    </source>
</evidence>
<feature type="region of interest" description="Disordered" evidence="1">
    <location>
        <begin position="96"/>
        <end position="117"/>
    </location>
</feature>
<accession>A0A328DE49</accession>
<name>A0A328DE49_9ASTE</name>
<dbReference type="AlphaFoldDB" id="A0A328DE49"/>
<dbReference type="EMBL" id="NQVE01000148">
    <property type="protein sequence ID" value="RAL44075.1"/>
    <property type="molecule type" value="Genomic_DNA"/>
</dbReference>
<evidence type="ECO:0000313" key="2">
    <source>
        <dbReference type="EMBL" id="RAL44075.1"/>
    </source>
</evidence>
<proteinExistence type="predicted"/>